<evidence type="ECO:0000313" key="1">
    <source>
        <dbReference type="Proteomes" id="UP000095283"/>
    </source>
</evidence>
<name>A0A1I7WWS1_HETBA</name>
<sequence length="56" mass="6758">MSTQLIVEKEYAVDTTTGINEWMDDVIARMNKYQYYYLKKKRVFKSKIFTTAYDAF</sequence>
<keyword evidence="1" id="KW-1185">Reference proteome</keyword>
<organism evidence="1 2">
    <name type="scientific">Heterorhabditis bacteriophora</name>
    <name type="common">Entomopathogenic nematode worm</name>
    <dbReference type="NCBI Taxonomy" id="37862"/>
    <lineage>
        <taxon>Eukaryota</taxon>
        <taxon>Metazoa</taxon>
        <taxon>Ecdysozoa</taxon>
        <taxon>Nematoda</taxon>
        <taxon>Chromadorea</taxon>
        <taxon>Rhabditida</taxon>
        <taxon>Rhabditina</taxon>
        <taxon>Rhabditomorpha</taxon>
        <taxon>Strongyloidea</taxon>
        <taxon>Heterorhabditidae</taxon>
        <taxon>Heterorhabditis</taxon>
    </lineage>
</organism>
<reference evidence="2" key="1">
    <citation type="submission" date="2016-11" db="UniProtKB">
        <authorList>
            <consortium name="WormBaseParasite"/>
        </authorList>
    </citation>
    <scope>IDENTIFICATION</scope>
</reference>
<dbReference type="WBParaSite" id="Hba_09606">
    <property type="protein sequence ID" value="Hba_09606"/>
    <property type="gene ID" value="Hba_09606"/>
</dbReference>
<proteinExistence type="predicted"/>
<evidence type="ECO:0000313" key="2">
    <source>
        <dbReference type="WBParaSite" id="Hba_09606"/>
    </source>
</evidence>
<accession>A0A1I7WWS1</accession>
<dbReference type="Proteomes" id="UP000095283">
    <property type="component" value="Unplaced"/>
</dbReference>
<dbReference type="AlphaFoldDB" id="A0A1I7WWS1"/>
<protein>
    <submittedName>
        <fullName evidence="2">DHC_N2 domain-containing protein</fullName>
    </submittedName>
</protein>